<protein>
    <recommendedName>
        <fullName evidence="9">UBC core domain-containing protein</fullName>
    </recommendedName>
</protein>
<organism evidence="10">
    <name type="scientific">Pelagomonas calceolata</name>
    <dbReference type="NCBI Taxonomy" id="35677"/>
    <lineage>
        <taxon>Eukaryota</taxon>
        <taxon>Sar</taxon>
        <taxon>Stramenopiles</taxon>
        <taxon>Ochrophyta</taxon>
        <taxon>Pelagophyceae</taxon>
        <taxon>Pelagomonadales</taxon>
        <taxon>Pelagomonadaceae</taxon>
        <taxon>Pelagomonas</taxon>
    </lineage>
</organism>
<comment type="similarity">
    <text evidence="7">Belongs to the ubiquitin-conjugating enzyme family.</text>
</comment>
<dbReference type="CDD" id="cd23794">
    <property type="entry name" value="UBCc_UBE2F_UBE2M"/>
    <property type="match status" value="1"/>
</dbReference>
<dbReference type="Gene3D" id="3.10.110.10">
    <property type="entry name" value="Ubiquitin Conjugating Enzyme"/>
    <property type="match status" value="1"/>
</dbReference>
<feature type="domain" description="UBC core" evidence="9">
    <location>
        <begin position="52"/>
        <end position="194"/>
    </location>
</feature>
<evidence type="ECO:0000256" key="5">
    <source>
        <dbReference type="ARBA" id="ARBA00022840"/>
    </source>
</evidence>
<evidence type="ECO:0000256" key="2">
    <source>
        <dbReference type="ARBA" id="ARBA00022679"/>
    </source>
</evidence>
<dbReference type="EMBL" id="HBIW01023384">
    <property type="protein sequence ID" value="CAE0704687.1"/>
    <property type="molecule type" value="Transcribed_RNA"/>
</dbReference>
<dbReference type="Pfam" id="PF00179">
    <property type="entry name" value="UQ_con"/>
    <property type="match status" value="1"/>
</dbReference>
<dbReference type="GO" id="GO:0005524">
    <property type="term" value="F:ATP binding"/>
    <property type="evidence" value="ECO:0007669"/>
    <property type="project" value="UniProtKB-UniRule"/>
</dbReference>
<dbReference type="PROSITE" id="PS50127">
    <property type="entry name" value="UBC_2"/>
    <property type="match status" value="1"/>
</dbReference>
<dbReference type="SUPFAM" id="SSF54495">
    <property type="entry name" value="UBC-like"/>
    <property type="match status" value="1"/>
</dbReference>
<comment type="pathway">
    <text evidence="1">Protein modification; protein neddylation.</text>
</comment>
<keyword evidence="3 7" id="KW-0547">Nucleotide-binding</keyword>
<evidence type="ECO:0000259" key="9">
    <source>
        <dbReference type="PROSITE" id="PS50127"/>
    </source>
</evidence>
<evidence type="ECO:0000256" key="1">
    <source>
        <dbReference type="ARBA" id="ARBA00005032"/>
    </source>
</evidence>
<dbReference type="AlphaFoldDB" id="A0A7S4A5T5"/>
<dbReference type="GO" id="GO:0019788">
    <property type="term" value="F:NEDD8 transferase activity"/>
    <property type="evidence" value="ECO:0007669"/>
    <property type="project" value="UniProtKB-ARBA"/>
</dbReference>
<evidence type="ECO:0000256" key="8">
    <source>
        <dbReference type="SAM" id="MobiDB-lite"/>
    </source>
</evidence>
<feature type="region of interest" description="Disordered" evidence="8">
    <location>
        <begin position="1"/>
        <end position="28"/>
    </location>
</feature>
<dbReference type="InterPro" id="IPR000608">
    <property type="entry name" value="UBC"/>
</dbReference>
<dbReference type="InterPro" id="IPR016135">
    <property type="entry name" value="UBQ-conjugating_enzyme/RWD"/>
</dbReference>
<proteinExistence type="inferred from homology"/>
<keyword evidence="4 7" id="KW-0833">Ubl conjugation pathway</keyword>
<dbReference type="SMART" id="SM00212">
    <property type="entry name" value="UBCc"/>
    <property type="match status" value="1"/>
</dbReference>
<dbReference type="InterPro" id="IPR023313">
    <property type="entry name" value="UBQ-conjugating_AS"/>
</dbReference>
<name>A0A7S4A5T5_9STRA</name>
<accession>A0A7S4A5T5</accession>
<keyword evidence="5 7" id="KW-0067">ATP-binding</keyword>
<dbReference type="PANTHER" id="PTHR24068">
    <property type="entry name" value="UBIQUITIN-CONJUGATING ENZYME E2"/>
    <property type="match status" value="1"/>
</dbReference>
<sequence>MIRLKKKAAAAPKEDEKMADAPKTNGEEKVSILGIGGRKVAKATGSKKRKTPGEIRIQKDIAELDGGDVAQIKFPNANDLTKFNVIVTPDTGFWKGATYHFTFTIPAMYPHEPPKVHCDTKIFHPNINLEGNVCLNILRQDWKPVLDINAVIYGLIYLFYEPNPDDPLNKEAAQLYRDDIKMFGRHVARTLPRS</sequence>
<dbReference type="FunFam" id="3.10.110.10:FF:000005">
    <property type="entry name" value="NEDD8-conjugating enzyme Ubc12"/>
    <property type="match status" value="1"/>
</dbReference>
<evidence type="ECO:0000313" key="10">
    <source>
        <dbReference type="EMBL" id="CAE0704687.1"/>
    </source>
</evidence>
<feature type="compositionally biased region" description="Basic and acidic residues" evidence="8">
    <location>
        <begin position="12"/>
        <end position="28"/>
    </location>
</feature>
<evidence type="ECO:0000256" key="6">
    <source>
        <dbReference type="PROSITE-ProRule" id="PRU10133"/>
    </source>
</evidence>
<feature type="active site" description="Glycyl thioester intermediate" evidence="6">
    <location>
        <position position="134"/>
    </location>
</feature>
<evidence type="ECO:0000256" key="3">
    <source>
        <dbReference type="ARBA" id="ARBA00022741"/>
    </source>
</evidence>
<evidence type="ECO:0000256" key="7">
    <source>
        <dbReference type="RuleBase" id="RU362109"/>
    </source>
</evidence>
<gene>
    <name evidence="10" type="ORF">PCAL00307_LOCUS20135</name>
</gene>
<reference evidence="10" key="1">
    <citation type="submission" date="2021-01" db="EMBL/GenBank/DDBJ databases">
        <authorList>
            <person name="Corre E."/>
            <person name="Pelletier E."/>
            <person name="Niang G."/>
            <person name="Scheremetjew M."/>
            <person name="Finn R."/>
            <person name="Kale V."/>
            <person name="Holt S."/>
            <person name="Cochrane G."/>
            <person name="Meng A."/>
            <person name="Brown T."/>
            <person name="Cohen L."/>
        </authorList>
    </citation>
    <scope>NUCLEOTIDE SEQUENCE</scope>
    <source>
        <strain evidence="10">CCMP1756</strain>
    </source>
</reference>
<keyword evidence="2" id="KW-0808">Transferase</keyword>
<dbReference type="PROSITE" id="PS00183">
    <property type="entry name" value="UBC_1"/>
    <property type="match status" value="1"/>
</dbReference>
<evidence type="ECO:0000256" key="4">
    <source>
        <dbReference type="ARBA" id="ARBA00022786"/>
    </source>
</evidence>